<dbReference type="EMBL" id="KN837207">
    <property type="protein sequence ID" value="KIJ33827.1"/>
    <property type="molecule type" value="Genomic_DNA"/>
</dbReference>
<evidence type="ECO:0000256" key="1">
    <source>
        <dbReference type="SAM" id="Phobius"/>
    </source>
</evidence>
<proteinExistence type="predicted"/>
<keyword evidence="1" id="KW-1133">Transmembrane helix</keyword>
<accession>A0A0C9UX15</accession>
<gene>
    <name evidence="2" type="ORF">M422DRAFT_264117</name>
</gene>
<organism evidence="2 3">
    <name type="scientific">Sphaerobolus stellatus (strain SS14)</name>
    <dbReference type="NCBI Taxonomy" id="990650"/>
    <lineage>
        <taxon>Eukaryota</taxon>
        <taxon>Fungi</taxon>
        <taxon>Dikarya</taxon>
        <taxon>Basidiomycota</taxon>
        <taxon>Agaricomycotina</taxon>
        <taxon>Agaricomycetes</taxon>
        <taxon>Phallomycetidae</taxon>
        <taxon>Geastrales</taxon>
        <taxon>Sphaerobolaceae</taxon>
        <taxon>Sphaerobolus</taxon>
    </lineage>
</organism>
<evidence type="ECO:0000313" key="3">
    <source>
        <dbReference type="Proteomes" id="UP000054279"/>
    </source>
</evidence>
<keyword evidence="1" id="KW-0472">Membrane</keyword>
<reference evidence="2 3" key="1">
    <citation type="submission" date="2014-06" db="EMBL/GenBank/DDBJ databases">
        <title>Evolutionary Origins and Diversification of the Mycorrhizal Mutualists.</title>
        <authorList>
            <consortium name="DOE Joint Genome Institute"/>
            <consortium name="Mycorrhizal Genomics Consortium"/>
            <person name="Kohler A."/>
            <person name="Kuo A."/>
            <person name="Nagy L.G."/>
            <person name="Floudas D."/>
            <person name="Copeland A."/>
            <person name="Barry K.W."/>
            <person name="Cichocki N."/>
            <person name="Veneault-Fourrey C."/>
            <person name="LaButti K."/>
            <person name="Lindquist E.A."/>
            <person name="Lipzen A."/>
            <person name="Lundell T."/>
            <person name="Morin E."/>
            <person name="Murat C."/>
            <person name="Riley R."/>
            <person name="Ohm R."/>
            <person name="Sun H."/>
            <person name="Tunlid A."/>
            <person name="Henrissat B."/>
            <person name="Grigoriev I.V."/>
            <person name="Hibbett D.S."/>
            <person name="Martin F."/>
        </authorList>
    </citation>
    <scope>NUCLEOTIDE SEQUENCE [LARGE SCALE GENOMIC DNA]</scope>
    <source>
        <strain evidence="2 3">SS14</strain>
    </source>
</reference>
<dbReference type="Proteomes" id="UP000054279">
    <property type="component" value="Unassembled WGS sequence"/>
</dbReference>
<feature type="transmembrane region" description="Helical" evidence="1">
    <location>
        <begin position="239"/>
        <end position="261"/>
    </location>
</feature>
<feature type="transmembrane region" description="Helical" evidence="1">
    <location>
        <begin position="25"/>
        <end position="45"/>
    </location>
</feature>
<feature type="transmembrane region" description="Helical" evidence="1">
    <location>
        <begin position="113"/>
        <end position="136"/>
    </location>
</feature>
<feature type="transmembrane region" description="Helical" evidence="1">
    <location>
        <begin position="201"/>
        <end position="219"/>
    </location>
</feature>
<dbReference type="AlphaFoldDB" id="A0A0C9UX15"/>
<keyword evidence="3" id="KW-1185">Reference proteome</keyword>
<keyword evidence="1" id="KW-0812">Transmembrane</keyword>
<sequence length="441" mass="49483">MPMLFSFSHCIQRERVYVWKQAKSLPFYAFLVLRYFPLILLTIAFDVPNSTIEILSPGPLDTPFPPSLYIFSSANCKLPSIRLALAPVITVTARVILTLRVNAIYSQEKWVKWLVGVVYMGQIGATIFLISFGGLLKSAISDSCKPIYELDINPNSLLAILLSSIIFDLLIFYLTSRKGLEARAKGTGSSLLKVLVRGGNLYFMSLFLVNFINVILTTLTRKTFENGLGVDSFPWIGDYIGNITLQLTSIITTVITSHLFLDLREAAYRSRESSDNPLTVRATVGKWFNFNQSESELSDLSTQPGCGTRDNRFIGQRTLQGMMGHEDFSVDLHHFDDGDYNLTSEDNEDLLKEDFENGRIAAVTASLRTVDEAAVNDVDLETLTFNYYNAGTTLNGPSTRRPELHFSDPRASNFLVTLCIRKSSVSFNQQYNSILAFIEYH</sequence>
<feature type="transmembrane region" description="Helical" evidence="1">
    <location>
        <begin position="81"/>
        <end position="101"/>
    </location>
</feature>
<name>A0A0C9UX15_SPHS4</name>
<dbReference type="OrthoDB" id="2686513at2759"/>
<protein>
    <submittedName>
        <fullName evidence="2">Uncharacterized protein</fullName>
    </submittedName>
</protein>
<evidence type="ECO:0000313" key="2">
    <source>
        <dbReference type="EMBL" id="KIJ33827.1"/>
    </source>
</evidence>
<dbReference type="HOGENOM" id="CLU_035509_2_1_1"/>
<feature type="transmembrane region" description="Helical" evidence="1">
    <location>
        <begin position="156"/>
        <end position="175"/>
    </location>
</feature>